<feature type="binding site" evidence="16">
    <location>
        <position position="131"/>
    </location>
    <ligand>
        <name>K(+)</name>
        <dbReference type="ChEBI" id="CHEBI:29103"/>
    </ligand>
</feature>
<proteinExistence type="inferred from homology"/>
<dbReference type="PANTHER" id="PTHR34265">
    <property type="entry name" value="TYPE III PANTOTHENATE KINASE"/>
    <property type="match status" value="1"/>
</dbReference>
<feature type="binding site" evidence="16">
    <location>
        <begin position="6"/>
        <end position="13"/>
    </location>
    <ligand>
        <name>ATP</name>
        <dbReference type="ChEBI" id="CHEBI:30616"/>
    </ligand>
</feature>
<dbReference type="InterPro" id="IPR043129">
    <property type="entry name" value="ATPase_NBD"/>
</dbReference>
<dbReference type="NCBIfam" id="TIGR00671">
    <property type="entry name" value="baf"/>
    <property type="match status" value="1"/>
</dbReference>
<dbReference type="AlphaFoldDB" id="A0AA46TKX7"/>
<evidence type="ECO:0000256" key="12">
    <source>
        <dbReference type="ARBA" id="ARBA00022958"/>
    </source>
</evidence>
<protein>
    <recommendedName>
        <fullName evidence="15 16">Type III pantothenate kinase</fullName>
        <ecNumber evidence="6 16">2.7.1.33</ecNumber>
    </recommendedName>
    <alternativeName>
        <fullName evidence="16">PanK-III</fullName>
    </alternativeName>
    <alternativeName>
        <fullName evidence="16">Pantothenic acid kinase</fullName>
    </alternativeName>
</protein>
<comment type="catalytic activity">
    <reaction evidence="1 16">
        <text>(R)-pantothenate + ATP = (R)-4'-phosphopantothenate + ADP + H(+)</text>
        <dbReference type="Rhea" id="RHEA:16373"/>
        <dbReference type="ChEBI" id="CHEBI:10986"/>
        <dbReference type="ChEBI" id="CHEBI:15378"/>
        <dbReference type="ChEBI" id="CHEBI:29032"/>
        <dbReference type="ChEBI" id="CHEBI:30616"/>
        <dbReference type="ChEBI" id="CHEBI:456216"/>
        <dbReference type="EC" id="2.7.1.33"/>
    </reaction>
</comment>
<accession>A0AA46TKX7</accession>
<dbReference type="GO" id="GO:0005524">
    <property type="term" value="F:ATP binding"/>
    <property type="evidence" value="ECO:0007669"/>
    <property type="project" value="UniProtKB-UniRule"/>
</dbReference>
<dbReference type="Pfam" id="PF03309">
    <property type="entry name" value="Pan_kinase"/>
    <property type="match status" value="1"/>
</dbReference>
<sequence length="260" mass="28070">MLLCIDVGNSHTVVGVLDGEELVAHWRVSTDEHRTADEWDVLLGSLLRARQLDPRTHIDGVSVCCTVPAVVHEIRDLLHRHLADAATSMIEPGTRTGLALQVDNPREVGADRIANALAASRLYGGPCIVVDFGTATTFDVVNAENQYVGGAISPGIEISLDALGRRGAQLRTVELQRPRSVIARNTVEALQSGLLYGFAGQVDRIVDRMIDALGAQTDDVSVIATGGLAETVLEECETVTAHEPWLTLIGLRFVHEKNTR</sequence>
<comment type="caution">
    <text evidence="16">Lacks conserved residue(s) required for the propagation of feature annotation.</text>
</comment>
<dbReference type="EMBL" id="CP094970">
    <property type="protein sequence ID" value="UYM06980.1"/>
    <property type="molecule type" value="Genomic_DNA"/>
</dbReference>
<dbReference type="PANTHER" id="PTHR34265:SF1">
    <property type="entry name" value="TYPE III PANTOTHENATE KINASE"/>
    <property type="match status" value="1"/>
</dbReference>
<comment type="subunit">
    <text evidence="5 16">Homodimer.</text>
</comment>
<dbReference type="CDD" id="cd24015">
    <property type="entry name" value="ASKHA_NBD_PanK-III"/>
    <property type="match status" value="1"/>
</dbReference>
<dbReference type="GO" id="GO:0004594">
    <property type="term" value="F:pantothenate kinase activity"/>
    <property type="evidence" value="ECO:0007669"/>
    <property type="project" value="UniProtKB-UniRule"/>
</dbReference>
<evidence type="ECO:0000313" key="18">
    <source>
        <dbReference type="Proteomes" id="UP001164390"/>
    </source>
</evidence>
<feature type="active site" description="Proton acceptor" evidence="16">
    <location>
        <position position="111"/>
    </location>
</feature>
<comment type="similarity">
    <text evidence="14 16">Belongs to the type III pantothenate kinase family.</text>
</comment>
<dbReference type="GO" id="GO:0005737">
    <property type="term" value="C:cytoplasm"/>
    <property type="evidence" value="ECO:0007669"/>
    <property type="project" value="UniProtKB-SubCell"/>
</dbReference>
<dbReference type="RefSeq" id="WP_271635917.1">
    <property type="nucleotide sequence ID" value="NZ_CP094970.1"/>
</dbReference>
<evidence type="ECO:0000256" key="16">
    <source>
        <dbReference type="HAMAP-Rule" id="MF_01274"/>
    </source>
</evidence>
<feature type="binding site" evidence="16">
    <location>
        <position position="186"/>
    </location>
    <ligand>
        <name>substrate</name>
    </ligand>
</feature>
<evidence type="ECO:0000256" key="13">
    <source>
        <dbReference type="ARBA" id="ARBA00022993"/>
    </source>
</evidence>
<dbReference type="KEGG" id="sgrg:L0C25_07860"/>
<dbReference type="GO" id="GO:0046872">
    <property type="term" value="F:metal ion binding"/>
    <property type="evidence" value="ECO:0007669"/>
    <property type="project" value="UniProtKB-KW"/>
</dbReference>
<evidence type="ECO:0000313" key="17">
    <source>
        <dbReference type="EMBL" id="UYM06980.1"/>
    </source>
</evidence>
<keyword evidence="10 16" id="KW-0418">Kinase</keyword>
<evidence type="ECO:0000256" key="5">
    <source>
        <dbReference type="ARBA" id="ARBA00011738"/>
    </source>
</evidence>
<keyword evidence="8 16" id="KW-0808">Transferase</keyword>
<evidence type="ECO:0000256" key="3">
    <source>
        <dbReference type="ARBA" id="ARBA00004496"/>
    </source>
</evidence>
<organism evidence="17 18">
    <name type="scientific">Solicola gregarius</name>
    <dbReference type="NCBI Taxonomy" id="2908642"/>
    <lineage>
        <taxon>Bacteria</taxon>
        <taxon>Bacillati</taxon>
        <taxon>Actinomycetota</taxon>
        <taxon>Actinomycetes</taxon>
        <taxon>Propionibacteriales</taxon>
        <taxon>Nocardioidaceae</taxon>
        <taxon>Solicola</taxon>
    </lineage>
</organism>
<dbReference type="GO" id="GO:0015937">
    <property type="term" value="P:coenzyme A biosynthetic process"/>
    <property type="evidence" value="ECO:0007669"/>
    <property type="project" value="UniProtKB-UniRule"/>
</dbReference>
<keyword evidence="12 16" id="KW-0630">Potassium</keyword>
<keyword evidence="7 16" id="KW-0963">Cytoplasm</keyword>
<comment type="subcellular location">
    <subcellularLocation>
        <location evidence="3 16">Cytoplasm</location>
    </subcellularLocation>
</comment>
<evidence type="ECO:0000256" key="15">
    <source>
        <dbReference type="ARBA" id="ARBA00040883"/>
    </source>
</evidence>
<evidence type="ECO:0000256" key="4">
    <source>
        <dbReference type="ARBA" id="ARBA00005225"/>
    </source>
</evidence>
<keyword evidence="9 16" id="KW-0547">Nucleotide-binding</keyword>
<dbReference type="InterPro" id="IPR004619">
    <property type="entry name" value="Type_III_PanK"/>
</dbReference>
<comment type="pathway">
    <text evidence="4 16">Cofactor biosynthesis; coenzyme A biosynthesis; CoA from (R)-pantothenate: step 1/5.</text>
</comment>
<keyword evidence="11 16" id="KW-0067">ATP-binding</keyword>
<comment type="cofactor">
    <cofactor evidence="2">
        <name>K(+)</name>
        <dbReference type="ChEBI" id="CHEBI:29103"/>
    </cofactor>
</comment>
<evidence type="ECO:0000256" key="8">
    <source>
        <dbReference type="ARBA" id="ARBA00022679"/>
    </source>
</evidence>
<feature type="binding site" evidence="16">
    <location>
        <begin position="109"/>
        <end position="112"/>
    </location>
    <ligand>
        <name>substrate</name>
    </ligand>
</feature>
<keyword evidence="13 16" id="KW-0173">Coenzyme A biosynthesis</keyword>
<name>A0AA46TKX7_9ACTN</name>
<comment type="function">
    <text evidence="16">Catalyzes the phosphorylation of pantothenate (Pan), the first step in CoA biosynthesis.</text>
</comment>
<gene>
    <name evidence="16" type="primary">coaX</name>
    <name evidence="17" type="ORF">L0C25_07860</name>
</gene>
<dbReference type="Proteomes" id="UP001164390">
    <property type="component" value="Chromosome"/>
</dbReference>
<keyword evidence="16" id="KW-0479">Metal-binding</keyword>
<dbReference type="Gene3D" id="3.30.420.40">
    <property type="match status" value="2"/>
</dbReference>
<evidence type="ECO:0000256" key="9">
    <source>
        <dbReference type="ARBA" id="ARBA00022741"/>
    </source>
</evidence>
<evidence type="ECO:0000256" key="6">
    <source>
        <dbReference type="ARBA" id="ARBA00012102"/>
    </source>
</evidence>
<dbReference type="NCBIfam" id="NF009845">
    <property type="entry name" value="PRK13318.1-3"/>
    <property type="match status" value="1"/>
</dbReference>
<evidence type="ECO:0000256" key="14">
    <source>
        <dbReference type="ARBA" id="ARBA00038036"/>
    </source>
</evidence>
<dbReference type="HAMAP" id="MF_01274">
    <property type="entry name" value="Pantothen_kinase_3"/>
    <property type="match status" value="1"/>
</dbReference>
<feature type="binding site" evidence="16">
    <location>
        <position position="134"/>
    </location>
    <ligand>
        <name>ATP</name>
        <dbReference type="ChEBI" id="CHEBI:30616"/>
    </ligand>
</feature>
<comment type="cofactor">
    <cofactor evidence="16">
        <name>NH4(+)</name>
        <dbReference type="ChEBI" id="CHEBI:28938"/>
    </cofactor>
    <cofactor evidence="16">
        <name>K(+)</name>
        <dbReference type="ChEBI" id="CHEBI:29103"/>
    </cofactor>
    <text evidence="16">A monovalent cation. Ammonium or potassium.</text>
</comment>
<evidence type="ECO:0000256" key="2">
    <source>
        <dbReference type="ARBA" id="ARBA00001958"/>
    </source>
</evidence>
<evidence type="ECO:0000256" key="10">
    <source>
        <dbReference type="ARBA" id="ARBA00022777"/>
    </source>
</evidence>
<keyword evidence="18" id="KW-1185">Reference proteome</keyword>
<reference evidence="17" key="1">
    <citation type="submission" date="2022-01" db="EMBL/GenBank/DDBJ databases">
        <title>Nocardioidaceae gen. sp. A5X3R13.</title>
        <authorList>
            <person name="Lopez Marin M.A."/>
            <person name="Uhlik O."/>
        </authorList>
    </citation>
    <scope>NUCLEOTIDE SEQUENCE</scope>
    <source>
        <strain evidence="17">A5X3R13</strain>
    </source>
</reference>
<evidence type="ECO:0000256" key="11">
    <source>
        <dbReference type="ARBA" id="ARBA00022840"/>
    </source>
</evidence>
<dbReference type="EC" id="2.7.1.33" evidence="6 16"/>
<evidence type="ECO:0000256" key="1">
    <source>
        <dbReference type="ARBA" id="ARBA00001206"/>
    </source>
</evidence>
<evidence type="ECO:0000256" key="7">
    <source>
        <dbReference type="ARBA" id="ARBA00022490"/>
    </source>
</evidence>
<dbReference type="NCBIfam" id="NF009855">
    <property type="entry name" value="PRK13321.1"/>
    <property type="match status" value="1"/>
</dbReference>
<dbReference type="SUPFAM" id="SSF53067">
    <property type="entry name" value="Actin-like ATPase domain"/>
    <property type="match status" value="2"/>
</dbReference>